<protein>
    <submittedName>
        <fullName evidence="1">Uncharacterized protein</fullName>
    </submittedName>
</protein>
<name>W9H084_9PROT</name>
<accession>W9H084</accession>
<gene>
    <name evidence="1" type="ORF">N825_06690</name>
</gene>
<evidence type="ECO:0000313" key="2">
    <source>
        <dbReference type="Proteomes" id="UP000019486"/>
    </source>
</evidence>
<dbReference type="Proteomes" id="UP000019486">
    <property type="component" value="Unassembled WGS sequence"/>
</dbReference>
<comment type="caution">
    <text evidence="1">The sequence shown here is derived from an EMBL/GenBank/DDBJ whole genome shotgun (WGS) entry which is preliminary data.</text>
</comment>
<dbReference type="EMBL" id="AVFL01000012">
    <property type="protein sequence ID" value="EWY39489.1"/>
    <property type="molecule type" value="Genomic_DNA"/>
</dbReference>
<dbReference type="AlphaFoldDB" id="W9H084"/>
<proteinExistence type="predicted"/>
<keyword evidence="2" id="KW-1185">Reference proteome</keyword>
<sequence length="38" mass="4549">MTSQRAQRRILALQSQIKFQHSSNSAWRRQRYNLAMVS</sequence>
<dbReference type="STRING" id="1385369.N825_06690"/>
<evidence type="ECO:0000313" key="1">
    <source>
        <dbReference type="EMBL" id="EWY39489.1"/>
    </source>
</evidence>
<organism evidence="1 2">
    <name type="scientific">Skermanella stibiiresistens SB22</name>
    <dbReference type="NCBI Taxonomy" id="1385369"/>
    <lineage>
        <taxon>Bacteria</taxon>
        <taxon>Pseudomonadati</taxon>
        <taxon>Pseudomonadota</taxon>
        <taxon>Alphaproteobacteria</taxon>
        <taxon>Rhodospirillales</taxon>
        <taxon>Azospirillaceae</taxon>
        <taxon>Skermanella</taxon>
    </lineage>
</organism>
<reference evidence="1 2" key="1">
    <citation type="submission" date="2013-08" db="EMBL/GenBank/DDBJ databases">
        <title>The genome sequence of Skermanella stibiiresistens.</title>
        <authorList>
            <person name="Zhu W."/>
            <person name="Wang G."/>
        </authorList>
    </citation>
    <scope>NUCLEOTIDE SEQUENCE [LARGE SCALE GENOMIC DNA]</scope>
    <source>
        <strain evidence="1 2">SB22</strain>
    </source>
</reference>